<dbReference type="InterPro" id="IPR001412">
    <property type="entry name" value="aa-tRNA-synth_I_CS"/>
</dbReference>
<dbReference type="Gene3D" id="3.10.290.10">
    <property type="entry name" value="RNA-binding S4 domain"/>
    <property type="match status" value="1"/>
</dbReference>
<dbReference type="EMBL" id="CP046455">
    <property type="protein sequence ID" value="QGU07284.1"/>
    <property type="molecule type" value="Genomic_DNA"/>
</dbReference>
<dbReference type="KEGG" id="cok:COCCU_06730"/>
<evidence type="ECO:0000256" key="12">
    <source>
        <dbReference type="PROSITE-ProRule" id="PRU00182"/>
    </source>
</evidence>
<protein>
    <recommendedName>
        <fullName evidence="11">Tyrosine--tRNA ligase</fullName>
        <ecNumber evidence="11">6.1.1.1</ecNumber>
    </recommendedName>
    <alternativeName>
        <fullName evidence="11">Tyrosyl-tRNA synthetase</fullName>
        <shortName evidence="11">TyrRS</shortName>
    </alternativeName>
</protein>
<evidence type="ECO:0000256" key="6">
    <source>
        <dbReference type="ARBA" id="ARBA00022884"/>
    </source>
</evidence>
<feature type="short sequence motif" description="'HIGH' region" evidence="11">
    <location>
        <begin position="39"/>
        <end position="48"/>
    </location>
</feature>
<feature type="binding site" evidence="11">
    <location>
        <position position="168"/>
    </location>
    <ligand>
        <name>L-tyrosine</name>
        <dbReference type="ChEBI" id="CHEBI:58315"/>
    </ligand>
</feature>
<gene>
    <name evidence="11 14" type="primary">tyrS</name>
    <name evidence="14" type="ORF">COCCU_06730</name>
</gene>
<dbReference type="InterPro" id="IPR002305">
    <property type="entry name" value="aa-tRNA-synth_Ic"/>
</dbReference>
<dbReference type="GO" id="GO:0003723">
    <property type="term" value="F:RNA binding"/>
    <property type="evidence" value="ECO:0007669"/>
    <property type="project" value="UniProtKB-KW"/>
</dbReference>
<evidence type="ECO:0000256" key="8">
    <source>
        <dbReference type="ARBA" id="ARBA00023146"/>
    </source>
</evidence>
<dbReference type="Pfam" id="PF00579">
    <property type="entry name" value="tRNA-synt_1b"/>
    <property type="match status" value="1"/>
</dbReference>
<evidence type="ECO:0000256" key="10">
    <source>
        <dbReference type="ARBA" id="ARBA00060965"/>
    </source>
</evidence>
<evidence type="ECO:0000256" key="1">
    <source>
        <dbReference type="ARBA" id="ARBA00004496"/>
    </source>
</evidence>
<reference evidence="14 15" key="1">
    <citation type="submission" date="2019-11" db="EMBL/GenBank/DDBJ databases">
        <title>Complete genome sequence of Corynebacterium kalinowskii 1959, a novel Corynebacterium species isolated from soil of a small paddock in Vilsendorf, Germany.</title>
        <authorList>
            <person name="Schaffert L."/>
            <person name="Ruwe M."/>
            <person name="Milse J."/>
            <person name="Hanuschka K."/>
            <person name="Ortseifen V."/>
            <person name="Droste J."/>
            <person name="Brandt D."/>
            <person name="Schlueter L."/>
            <person name="Kutter Y."/>
            <person name="Vinke S."/>
            <person name="Viehoefer P."/>
            <person name="Jacob L."/>
            <person name="Luebke N.-C."/>
            <person name="Schulte-Berndt E."/>
            <person name="Hain C."/>
            <person name="Linder M."/>
            <person name="Schmidt P."/>
            <person name="Wollenschlaeger L."/>
            <person name="Luttermann T."/>
            <person name="Thieme E."/>
            <person name="Hassa J."/>
            <person name="Haak M."/>
            <person name="Wittchen M."/>
            <person name="Mentz A."/>
            <person name="Persicke M."/>
            <person name="Busche T."/>
            <person name="Ruckert C."/>
        </authorList>
    </citation>
    <scope>NUCLEOTIDE SEQUENCE [LARGE SCALE GENOMIC DNA]</scope>
    <source>
        <strain evidence="14 15">2039</strain>
    </source>
</reference>
<sequence length="421" mass="46720">MNIIEELQWRGLINQSTDLEALRKATEEGTITLYCGFDPTGPSLHAGHLVPLLMLARFQQAGHRPLVLAGGATGMIGDPRDVGERSMNDADTVKDWAGRISGQLQRFVSFKGENSAELVNNNDWTKDLSVITFLRDIGKHFPLNTMLGRDTVKRRLENDGISYTEFSYMLLQANDYVQLHDNYNCVLQVGGGDQWGNLVAGVDLVRRVRGESVHALTVPLVTDSEGKKFGKSTGGGSLWLDPEMTSPYTWYQYFINTGDADVIRYLRWFTFLSREELAELEVEVAERPFKREAQKRLAREMTNLVHGEDATQAVELASQALFGRAELADLDEATLASAVSETEIVELNSGDERSIVDLLVAAGLSKSKGEARRAVKEGGAYVNNARIEDESWEPAASDLLHDKWLVLRRGKKNFAGVKVNG</sequence>
<comment type="subcellular location">
    <subcellularLocation>
        <location evidence="1 11">Cytoplasm</location>
    </subcellularLocation>
</comment>
<dbReference type="Pfam" id="PF22421">
    <property type="entry name" value="SYY_C-terminal"/>
    <property type="match status" value="1"/>
</dbReference>
<evidence type="ECO:0000256" key="9">
    <source>
        <dbReference type="ARBA" id="ARBA00048248"/>
    </source>
</evidence>
<dbReference type="AlphaFoldDB" id="A0A6B8W181"/>
<evidence type="ECO:0000313" key="14">
    <source>
        <dbReference type="EMBL" id="QGU07284.1"/>
    </source>
</evidence>
<evidence type="ECO:0000259" key="13">
    <source>
        <dbReference type="Pfam" id="PF22421"/>
    </source>
</evidence>
<dbReference type="InterPro" id="IPR002307">
    <property type="entry name" value="Tyr-tRNA-ligase"/>
</dbReference>
<dbReference type="NCBIfam" id="TIGR00234">
    <property type="entry name" value="tyrS"/>
    <property type="match status" value="1"/>
</dbReference>
<dbReference type="RefSeq" id="WP_156230796.1">
    <property type="nucleotide sequence ID" value="NZ_CP046455.1"/>
</dbReference>
<evidence type="ECO:0000256" key="11">
    <source>
        <dbReference type="HAMAP-Rule" id="MF_02006"/>
    </source>
</evidence>
<dbReference type="GO" id="GO:0005524">
    <property type="term" value="F:ATP binding"/>
    <property type="evidence" value="ECO:0007669"/>
    <property type="project" value="UniProtKB-UniRule"/>
</dbReference>
<dbReference type="EC" id="6.1.1.1" evidence="11"/>
<dbReference type="PROSITE" id="PS50889">
    <property type="entry name" value="S4"/>
    <property type="match status" value="1"/>
</dbReference>
<evidence type="ECO:0000256" key="3">
    <source>
        <dbReference type="ARBA" id="ARBA00022598"/>
    </source>
</evidence>
<keyword evidence="2 11" id="KW-0963">Cytoplasm</keyword>
<dbReference type="GO" id="GO:0042803">
    <property type="term" value="F:protein homodimerization activity"/>
    <property type="evidence" value="ECO:0007669"/>
    <property type="project" value="UniProtKB-ARBA"/>
</dbReference>
<dbReference type="PROSITE" id="PS00178">
    <property type="entry name" value="AA_TRNA_LIGASE_I"/>
    <property type="match status" value="1"/>
</dbReference>
<dbReference type="GO" id="GO:0005829">
    <property type="term" value="C:cytosol"/>
    <property type="evidence" value="ECO:0007669"/>
    <property type="project" value="TreeGrafter"/>
</dbReference>
<dbReference type="PANTHER" id="PTHR11766">
    <property type="entry name" value="TYROSYL-TRNA SYNTHETASE"/>
    <property type="match status" value="1"/>
</dbReference>
<dbReference type="FunFam" id="1.10.240.10:FF:000001">
    <property type="entry name" value="Tyrosine--tRNA ligase"/>
    <property type="match status" value="1"/>
</dbReference>
<evidence type="ECO:0000256" key="7">
    <source>
        <dbReference type="ARBA" id="ARBA00022917"/>
    </source>
</evidence>
<dbReference type="PANTHER" id="PTHR11766:SF0">
    <property type="entry name" value="TYROSINE--TRNA LIGASE, MITOCHONDRIAL"/>
    <property type="match status" value="1"/>
</dbReference>
<keyword evidence="4 11" id="KW-0547">Nucleotide-binding</keyword>
<keyword evidence="8 11" id="KW-0030">Aminoacyl-tRNA synthetase</keyword>
<keyword evidence="15" id="KW-1185">Reference proteome</keyword>
<dbReference type="InterPro" id="IPR054608">
    <property type="entry name" value="SYY-like_C"/>
</dbReference>
<keyword evidence="6 12" id="KW-0694">RNA-binding</keyword>
<keyword evidence="3 11" id="KW-0436">Ligase</keyword>
<evidence type="ECO:0000313" key="15">
    <source>
        <dbReference type="Proteomes" id="UP000424462"/>
    </source>
</evidence>
<organism evidence="14 15">
    <name type="scientific">Corynebacterium occultum</name>
    <dbReference type="NCBI Taxonomy" id="2675219"/>
    <lineage>
        <taxon>Bacteria</taxon>
        <taxon>Bacillati</taxon>
        <taxon>Actinomycetota</taxon>
        <taxon>Actinomycetes</taxon>
        <taxon>Mycobacteriales</taxon>
        <taxon>Corynebacteriaceae</taxon>
        <taxon>Corynebacterium</taxon>
    </lineage>
</organism>
<name>A0A6B8W181_9CORY</name>
<evidence type="ECO:0000256" key="4">
    <source>
        <dbReference type="ARBA" id="ARBA00022741"/>
    </source>
</evidence>
<proteinExistence type="inferred from homology"/>
<evidence type="ECO:0000256" key="2">
    <source>
        <dbReference type="ARBA" id="ARBA00022490"/>
    </source>
</evidence>
<dbReference type="FunFam" id="3.40.50.620:FF:000008">
    <property type="entry name" value="Tyrosine--tRNA ligase"/>
    <property type="match status" value="1"/>
</dbReference>
<dbReference type="PRINTS" id="PR01040">
    <property type="entry name" value="TRNASYNTHTYR"/>
</dbReference>
<dbReference type="CDD" id="cd00165">
    <property type="entry name" value="S4"/>
    <property type="match status" value="1"/>
</dbReference>
<dbReference type="Gene3D" id="3.40.50.620">
    <property type="entry name" value="HUPs"/>
    <property type="match status" value="1"/>
</dbReference>
<dbReference type="InterPro" id="IPR014729">
    <property type="entry name" value="Rossmann-like_a/b/a_fold"/>
</dbReference>
<dbReference type="InterPro" id="IPR036986">
    <property type="entry name" value="S4_RNA-bd_sf"/>
</dbReference>
<dbReference type="CDD" id="cd00805">
    <property type="entry name" value="TyrRS_core"/>
    <property type="match status" value="1"/>
</dbReference>
<dbReference type="SUPFAM" id="SSF55174">
    <property type="entry name" value="Alpha-L RNA-binding motif"/>
    <property type="match status" value="1"/>
</dbReference>
<accession>A0A6B8W181</accession>
<comment type="function">
    <text evidence="11">Catalyzes the attachment of tyrosine to tRNA(Tyr) in a two-step reaction: tyrosine is first activated by ATP to form Tyr-AMP and then transferred to the acceptor end of tRNA(Tyr).</text>
</comment>
<dbReference type="Gene3D" id="1.10.240.10">
    <property type="entry name" value="Tyrosyl-Transfer RNA Synthetase"/>
    <property type="match status" value="1"/>
</dbReference>
<feature type="binding site" evidence="11">
    <location>
        <position position="34"/>
    </location>
    <ligand>
        <name>L-tyrosine</name>
        <dbReference type="ChEBI" id="CHEBI:58315"/>
    </ligand>
</feature>
<comment type="subunit">
    <text evidence="11">Homodimer.</text>
</comment>
<dbReference type="InterPro" id="IPR024107">
    <property type="entry name" value="Tyr-tRNA-ligase_bac_1"/>
</dbReference>
<feature type="binding site" evidence="11">
    <location>
        <position position="231"/>
    </location>
    <ligand>
        <name>ATP</name>
        <dbReference type="ChEBI" id="CHEBI:30616"/>
    </ligand>
</feature>
<comment type="catalytic activity">
    <reaction evidence="9 11">
        <text>tRNA(Tyr) + L-tyrosine + ATP = L-tyrosyl-tRNA(Tyr) + AMP + diphosphate + H(+)</text>
        <dbReference type="Rhea" id="RHEA:10220"/>
        <dbReference type="Rhea" id="RHEA-COMP:9706"/>
        <dbReference type="Rhea" id="RHEA-COMP:9707"/>
        <dbReference type="ChEBI" id="CHEBI:15378"/>
        <dbReference type="ChEBI" id="CHEBI:30616"/>
        <dbReference type="ChEBI" id="CHEBI:33019"/>
        <dbReference type="ChEBI" id="CHEBI:58315"/>
        <dbReference type="ChEBI" id="CHEBI:78442"/>
        <dbReference type="ChEBI" id="CHEBI:78536"/>
        <dbReference type="ChEBI" id="CHEBI:456215"/>
        <dbReference type="EC" id="6.1.1.1"/>
    </reaction>
</comment>
<dbReference type="FunFam" id="3.10.290.10:FF:000014">
    <property type="entry name" value="Tyrosine--tRNA ligase"/>
    <property type="match status" value="1"/>
</dbReference>
<dbReference type="GO" id="GO:0006437">
    <property type="term" value="P:tyrosyl-tRNA aminoacylation"/>
    <property type="evidence" value="ECO:0007669"/>
    <property type="project" value="UniProtKB-UniRule"/>
</dbReference>
<dbReference type="SUPFAM" id="SSF52374">
    <property type="entry name" value="Nucleotidylyl transferase"/>
    <property type="match status" value="1"/>
</dbReference>
<evidence type="ECO:0000256" key="5">
    <source>
        <dbReference type="ARBA" id="ARBA00022840"/>
    </source>
</evidence>
<feature type="binding site" evidence="11">
    <location>
        <position position="172"/>
    </location>
    <ligand>
        <name>L-tyrosine</name>
        <dbReference type="ChEBI" id="CHEBI:58315"/>
    </ligand>
</feature>
<feature type="short sequence motif" description="'KMSKS' region" evidence="11">
    <location>
        <begin position="228"/>
        <end position="232"/>
    </location>
</feature>
<dbReference type="GO" id="GO:0004831">
    <property type="term" value="F:tyrosine-tRNA ligase activity"/>
    <property type="evidence" value="ECO:0007669"/>
    <property type="project" value="UniProtKB-UniRule"/>
</dbReference>
<keyword evidence="7 11" id="KW-0648">Protein biosynthesis</keyword>
<comment type="similarity">
    <text evidence="10 11">Belongs to the class-I aminoacyl-tRNA synthetase family. TyrS type 1 subfamily.</text>
</comment>
<dbReference type="HAMAP" id="MF_02006">
    <property type="entry name" value="Tyr_tRNA_synth_type1"/>
    <property type="match status" value="1"/>
</dbReference>
<feature type="domain" description="Tyrosine--tRNA ligase SYY-like C-terminal" evidence="13">
    <location>
        <begin position="341"/>
        <end position="415"/>
    </location>
</feature>
<dbReference type="Proteomes" id="UP000424462">
    <property type="component" value="Chromosome"/>
</dbReference>
<keyword evidence="5 11" id="KW-0067">ATP-binding</keyword>
<dbReference type="InterPro" id="IPR024088">
    <property type="entry name" value="Tyr-tRNA-ligase_bac-type"/>
</dbReference>